<dbReference type="Proteomes" id="UP000003416">
    <property type="component" value="Unassembled WGS sequence"/>
</dbReference>
<evidence type="ECO:0000256" key="1">
    <source>
        <dbReference type="SAM" id="Phobius"/>
    </source>
</evidence>
<dbReference type="Pfam" id="PF16479">
    <property type="entry name" value="DUF5056"/>
    <property type="match status" value="1"/>
</dbReference>
<keyword evidence="1" id="KW-0812">Transmembrane</keyword>
<keyword evidence="3" id="KW-1185">Reference proteome</keyword>
<keyword evidence="1" id="KW-0472">Membrane</keyword>
<dbReference type="AlphaFoldDB" id="F3PR41"/>
<organism evidence="2 3">
    <name type="scientific">Bacteroides fluxus YIT 12057</name>
    <dbReference type="NCBI Taxonomy" id="763034"/>
    <lineage>
        <taxon>Bacteria</taxon>
        <taxon>Pseudomonadati</taxon>
        <taxon>Bacteroidota</taxon>
        <taxon>Bacteroidia</taxon>
        <taxon>Bacteroidales</taxon>
        <taxon>Bacteroidaceae</taxon>
        <taxon>Bacteroides</taxon>
    </lineage>
</organism>
<dbReference type="HOGENOM" id="CLU_162646_0_0_10"/>
<comment type="caution">
    <text evidence="2">The sequence shown here is derived from an EMBL/GenBank/DDBJ whole genome shotgun (WGS) entry which is preliminary data.</text>
</comment>
<dbReference type="STRING" id="763034.HMPREF9446_01190"/>
<dbReference type="EMBL" id="AFBN01000021">
    <property type="protein sequence ID" value="EGF58582.1"/>
    <property type="molecule type" value="Genomic_DNA"/>
</dbReference>
<proteinExistence type="predicted"/>
<reference evidence="2 3" key="1">
    <citation type="submission" date="2011-02" db="EMBL/GenBank/DDBJ databases">
        <authorList>
            <person name="Weinstock G."/>
            <person name="Sodergren E."/>
            <person name="Clifton S."/>
            <person name="Fulton L."/>
            <person name="Fulton B."/>
            <person name="Courtney L."/>
            <person name="Fronick C."/>
            <person name="Harrison M."/>
            <person name="Strong C."/>
            <person name="Farmer C."/>
            <person name="Delahaunty K."/>
            <person name="Markovic C."/>
            <person name="Hall O."/>
            <person name="Minx P."/>
            <person name="Tomlinson C."/>
            <person name="Mitreva M."/>
            <person name="Hou S."/>
            <person name="Chen J."/>
            <person name="Wollam A."/>
            <person name="Pepin K.H."/>
            <person name="Johnson M."/>
            <person name="Bhonagiri V."/>
            <person name="Zhang X."/>
            <person name="Suruliraj S."/>
            <person name="Warren W."/>
            <person name="Chinwalla A."/>
            <person name="Mardis E.R."/>
            <person name="Wilson R.K."/>
        </authorList>
    </citation>
    <scope>NUCLEOTIDE SEQUENCE [LARGE SCALE GENOMIC DNA]</scope>
    <source>
        <strain evidence="2 3">YIT 12057</strain>
    </source>
</reference>
<dbReference type="eggNOG" id="ENOG502ZEGZ">
    <property type="taxonomic scope" value="Bacteria"/>
</dbReference>
<name>F3PR41_9BACE</name>
<sequence length="110" mass="12460">MVMMENDDKLLEQFFANNRQEIDDNGFTRRVAHRLPEHSHRLSQIWTVFCFTLALVLFVALNGLQLVLDTLRETLNGAIQSGASELDPKSLLIAAIVLLYLGYRKISSLA</sequence>
<protein>
    <recommendedName>
        <fullName evidence="4">DUF5056 domain-containing protein</fullName>
    </recommendedName>
</protein>
<gene>
    <name evidence="2" type="ORF">HMPREF9446_01190</name>
</gene>
<keyword evidence="1" id="KW-1133">Transmembrane helix</keyword>
<evidence type="ECO:0000313" key="3">
    <source>
        <dbReference type="Proteomes" id="UP000003416"/>
    </source>
</evidence>
<feature type="transmembrane region" description="Helical" evidence="1">
    <location>
        <begin position="45"/>
        <end position="68"/>
    </location>
</feature>
<evidence type="ECO:0000313" key="2">
    <source>
        <dbReference type="EMBL" id="EGF58582.1"/>
    </source>
</evidence>
<dbReference type="InterPro" id="IPR032129">
    <property type="entry name" value="DUF5056"/>
</dbReference>
<accession>F3PR41</accession>
<evidence type="ECO:0008006" key="4">
    <source>
        <dbReference type="Google" id="ProtNLM"/>
    </source>
</evidence>